<proteinExistence type="predicted"/>
<accession>A0AAV4IGU5</accession>
<reference evidence="2 3" key="1">
    <citation type="journal article" date="2021" name="Elife">
        <title>Chloroplast acquisition without the gene transfer in kleptoplastic sea slugs, Plakobranchus ocellatus.</title>
        <authorList>
            <person name="Maeda T."/>
            <person name="Takahashi S."/>
            <person name="Yoshida T."/>
            <person name="Shimamura S."/>
            <person name="Takaki Y."/>
            <person name="Nagai Y."/>
            <person name="Toyoda A."/>
            <person name="Suzuki Y."/>
            <person name="Arimoto A."/>
            <person name="Ishii H."/>
            <person name="Satoh N."/>
            <person name="Nishiyama T."/>
            <person name="Hasebe M."/>
            <person name="Maruyama T."/>
            <person name="Minagawa J."/>
            <person name="Obokata J."/>
            <person name="Shigenobu S."/>
        </authorList>
    </citation>
    <scope>NUCLEOTIDE SEQUENCE [LARGE SCALE GENOMIC DNA]</scope>
</reference>
<evidence type="ECO:0000313" key="3">
    <source>
        <dbReference type="Proteomes" id="UP000762676"/>
    </source>
</evidence>
<keyword evidence="3" id="KW-1185">Reference proteome</keyword>
<feature type="region of interest" description="Disordered" evidence="1">
    <location>
        <begin position="34"/>
        <end position="100"/>
    </location>
</feature>
<protein>
    <submittedName>
        <fullName evidence="2">Uncharacterized protein</fullName>
    </submittedName>
</protein>
<evidence type="ECO:0000256" key="1">
    <source>
        <dbReference type="SAM" id="MobiDB-lite"/>
    </source>
</evidence>
<feature type="compositionally biased region" description="Basic and acidic residues" evidence="1">
    <location>
        <begin position="153"/>
        <end position="165"/>
    </location>
</feature>
<dbReference type="Proteomes" id="UP000762676">
    <property type="component" value="Unassembled WGS sequence"/>
</dbReference>
<dbReference type="AlphaFoldDB" id="A0AAV4IGU5"/>
<gene>
    <name evidence="2" type="ORF">ElyMa_006625100</name>
</gene>
<feature type="region of interest" description="Disordered" evidence="1">
    <location>
        <begin position="125"/>
        <end position="206"/>
    </location>
</feature>
<feature type="compositionally biased region" description="Basic residues" evidence="1">
    <location>
        <begin position="182"/>
        <end position="196"/>
    </location>
</feature>
<organism evidence="2 3">
    <name type="scientific">Elysia marginata</name>
    <dbReference type="NCBI Taxonomy" id="1093978"/>
    <lineage>
        <taxon>Eukaryota</taxon>
        <taxon>Metazoa</taxon>
        <taxon>Spiralia</taxon>
        <taxon>Lophotrochozoa</taxon>
        <taxon>Mollusca</taxon>
        <taxon>Gastropoda</taxon>
        <taxon>Heterobranchia</taxon>
        <taxon>Euthyneura</taxon>
        <taxon>Panpulmonata</taxon>
        <taxon>Sacoglossa</taxon>
        <taxon>Placobranchoidea</taxon>
        <taxon>Plakobranchidae</taxon>
        <taxon>Elysia</taxon>
    </lineage>
</organism>
<name>A0AAV4IGU5_9GAST</name>
<dbReference type="EMBL" id="BMAT01013295">
    <property type="protein sequence ID" value="GFS09573.1"/>
    <property type="molecule type" value="Genomic_DNA"/>
</dbReference>
<evidence type="ECO:0000313" key="2">
    <source>
        <dbReference type="EMBL" id="GFS09573.1"/>
    </source>
</evidence>
<comment type="caution">
    <text evidence="2">The sequence shown here is derived from an EMBL/GenBank/DDBJ whole genome shotgun (WGS) entry which is preliminary data.</text>
</comment>
<sequence length="206" mass="23737">MRRDVIGLKEVYGGMRKDISYMAEDMELLKERVRELDEKTESATAEVEVQQHQHQPPPSEINLGQTPGSRGSPLHSGPEQMHPQRGRHNRRERAVPFPAAAGLPYRARRISRAKWHQTAEFSCQAFNKRNRRQNRVPHSPHQPRGGSTASVHRGGETRASVDARHYGKRCSKPRSNNYFNSKVKKKHKKNNKKKNNKQTTIYYTPL</sequence>